<keyword evidence="2" id="KW-0813">Transport</keyword>
<dbReference type="SUPFAM" id="SSF53850">
    <property type="entry name" value="Periplasmic binding protein-like II"/>
    <property type="match status" value="1"/>
</dbReference>
<sequence>MKKLLAVLIGLLLSCSFVFVGCHPTTIGDEPTGDLDPNTEVTISFMHMWSEHATVMESIIDDFEEENPNITVNISITPYNQIEQVLQAAFISETLPNVYTFYTHYMNPLVSASDGVMAGSLNNLHGEIIDSFIQPDSWEMGYINGNYYSVPFRATGELVFYNKTIFDQKGWTKPETFEAFEQLMDDIYADGTYIPLAAGGKEDQITYLINAMSLFVSVLDGSVDEPGYKVGRLEPDEDISDAVAVYEKVRGWYEQDYFGEGAIGVTKTGAIQQFTSRNAAMVFANVNNLGDITSVMGNDEIDAFAIPAPEAIADEVKYVYGGYDGLSYSPVASEDEMAASIMLIRYLVSDEVQQTLADRTQSIIVNKNAVYHDPTYAAFAEEYQYVGAHATGIDYMTGDHSAGNNSIMSSYIAGTSNLTAAQTIQLINDNVYADMQDNLINDPPVDWYPRQNPKKDFDRTWLQ</sequence>
<dbReference type="AlphaFoldDB" id="A0A9D1ZTW1"/>
<evidence type="ECO:0000313" key="6">
    <source>
        <dbReference type="Proteomes" id="UP000886750"/>
    </source>
</evidence>
<dbReference type="InterPro" id="IPR006059">
    <property type="entry name" value="SBP"/>
</dbReference>
<accession>A0A9D1ZTW1</accession>
<keyword evidence="4" id="KW-0732">Signal</keyword>
<dbReference type="PANTHER" id="PTHR43649">
    <property type="entry name" value="ARABINOSE-BINDING PROTEIN-RELATED"/>
    <property type="match status" value="1"/>
</dbReference>
<proteinExistence type="inferred from homology"/>
<dbReference type="PANTHER" id="PTHR43649:SF29">
    <property type="entry name" value="OSMOPROTECTIVE COMPOUNDS-BINDING PROTEIN GGTB"/>
    <property type="match status" value="1"/>
</dbReference>
<dbReference type="Pfam" id="PF13416">
    <property type="entry name" value="SBP_bac_8"/>
    <property type="match status" value="1"/>
</dbReference>
<evidence type="ECO:0000256" key="4">
    <source>
        <dbReference type="SAM" id="SignalP"/>
    </source>
</evidence>
<comment type="caution">
    <text evidence="5">The sequence shown here is derived from an EMBL/GenBank/DDBJ whole genome shotgun (WGS) entry which is preliminary data.</text>
</comment>
<protein>
    <submittedName>
        <fullName evidence="5">ABC transporter substrate-binding protein</fullName>
    </submittedName>
</protein>
<organism evidence="5 6">
    <name type="scientific">Candidatus Borkfalkia excrementigallinarum</name>
    <dbReference type="NCBI Taxonomy" id="2838506"/>
    <lineage>
        <taxon>Bacteria</taxon>
        <taxon>Bacillati</taxon>
        <taxon>Bacillota</taxon>
        <taxon>Clostridia</taxon>
        <taxon>Christensenellales</taxon>
        <taxon>Christensenellaceae</taxon>
        <taxon>Candidatus Borkfalkia</taxon>
    </lineage>
</organism>
<name>A0A9D1ZTW1_9FIRM</name>
<gene>
    <name evidence="5" type="ORF">H9729_00110</name>
</gene>
<evidence type="ECO:0000256" key="1">
    <source>
        <dbReference type="ARBA" id="ARBA00008520"/>
    </source>
</evidence>
<evidence type="ECO:0000313" key="5">
    <source>
        <dbReference type="EMBL" id="HIY96072.1"/>
    </source>
</evidence>
<evidence type="ECO:0000256" key="3">
    <source>
        <dbReference type="SAM" id="MobiDB-lite"/>
    </source>
</evidence>
<dbReference type="PROSITE" id="PS51257">
    <property type="entry name" value="PROKAR_LIPOPROTEIN"/>
    <property type="match status" value="1"/>
</dbReference>
<feature type="compositionally biased region" description="Basic and acidic residues" evidence="3">
    <location>
        <begin position="453"/>
        <end position="463"/>
    </location>
</feature>
<comment type="similarity">
    <text evidence="1">Belongs to the bacterial solute-binding protein 1 family.</text>
</comment>
<feature type="region of interest" description="Disordered" evidence="3">
    <location>
        <begin position="443"/>
        <end position="463"/>
    </location>
</feature>
<dbReference type="InterPro" id="IPR050490">
    <property type="entry name" value="Bact_solute-bd_prot1"/>
</dbReference>
<dbReference type="Gene3D" id="3.40.190.10">
    <property type="entry name" value="Periplasmic binding protein-like II"/>
    <property type="match status" value="2"/>
</dbReference>
<evidence type="ECO:0000256" key="2">
    <source>
        <dbReference type="ARBA" id="ARBA00022448"/>
    </source>
</evidence>
<feature type="signal peptide" evidence="4">
    <location>
        <begin position="1"/>
        <end position="20"/>
    </location>
</feature>
<reference evidence="5" key="1">
    <citation type="journal article" date="2021" name="PeerJ">
        <title>Extensive microbial diversity within the chicken gut microbiome revealed by metagenomics and culture.</title>
        <authorList>
            <person name="Gilroy R."/>
            <person name="Ravi A."/>
            <person name="Getino M."/>
            <person name="Pursley I."/>
            <person name="Horton D.L."/>
            <person name="Alikhan N.F."/>
            <person name="Baker D."/>
            <person name="Gharbi K."/>
            <person name="Hall N."/>
            <person name="Watson M."/>
            <person name="Adriaenssens E.M."/>
            <person name="Foster-Nyarko E."/>
            <person name="Jarju S."/>
            <person name="Secka A."/>
            <person name="Antonio M."/>
            <person name="Oren A."/>
            <person name="Chaudhuri R.R."/>
            <person name="La Ragione R."/>
            <person name="Hildebrand F."/>
            <person name="Pallen M.J."/>
        </authorList>
    </citation>
    <scope>NUCLEOTIDE SEQUENCE</scope>
    <source>
        <strain evidence="5">1345</strain>
    </source>
</reference>
<reference evidence="5" key="2">
    <citation type="submission" date="2021-04" db="EMBL/GenBank/DDBJ databases">
        <authorList>
            <person name="Gilroy R."/>
        </authorList>
    </citation>
    <scope>NUCLEOTIDE SEQUENCE</scope>
    <source>
        <strain evidence="5">1345</strain>
    </source>
</reference>
<feature type="chain" id="PRO_5038425845" evidence="4">
    <location>
        <begin position="21"/>
        <end position="463"/>
    </location>
</feature>
<dbReference type="EMBL" id="DXCQ01000002">
    <property type="protein sequence ID" value="HIY96072.1"/>
    <property type="molecule type" value="Genomic_DNA"/>
</dbReference>
<dbReference type="Proteomes" id="UP000886750">
    <property type="component" value="Unassembled WGS sequence"/>
</dbReference>